<evidence type="ECO:0000313" key="1">
    <source>
        <dbReference type="EMBL" id="RAK52117.1"/>
    </source>
</evidence>
<sequence length="64" mass="6772">MSFLTDNPDIMIAALAILVRRAGGSVTITESEVPGEFNLMSKWGEGVLHLALDEGAELNQIGTA</sequence>
<proteinExistence type="predicted"/>
<comment type="caution">
    <text evidence="1">The sequence shown here is derived from an EMBL/GenBank/DDBJ whole genome shotgun (WGS) entry which is preliminary data.</text>
</comment>
<accession>A0A328ACA7</accession>
<evidence type="ECO:0000313" key="2">
    <source>
        <dbReference type="Proteomes" id="UP000249725"/>
    </source>
</evidence>
<gene>
    <name evidence="1" type="ORF">DJ018_13255</name>
</gene>
<keyword evidence="2" id="KW-1185">Reference proteome</keyword>
<protein>
    <submittedName>
        <fullName evidence="1">Uncharacterized protein</fullName>
    </submittedName>
</protein>
<organism evidence="1 2">
    <name type="scientific">Phenylobacterium deserti</name>
    <dbReference type="NCBI Taxonomy" id="1914756"/>
    <lineage>
        <taxon>Bacteria</taxon>
        <taxon>Pseudomonadati</taxon>
        <taxon>Pseudomonadota</taxon>
        <taxon>Alphaproteobacteria</taxon>
        <taxon>Caulobacterales</taxon>
        <taxon>Caulobacteraceae</taxon>
        <taxon>Phenylobacterium</taxon>
    </lineage>
</organism>
<dbReference type="AlphaFoldDB" id="A0A328ACA7"/>
<name>A0A328ACA7_9CAUL</name>
<reference evidence="2" key="1">
    <citation type="submission" date="2018-05" db="EMBL/GenBank/DDBJ databases">
        <authorList>
            <person name="Li X."/>
        </authorList>
    </citation>
    <scope>NUCLEOTIDE SEQUENCE [LARGE SCALE GENOMIC DNA]</scope>
    <source>
        <strain evidence="2">YIM 73061</strain>
    </source>
</reference>
<dbReference type="RefSeq" id="WP_111515441.1">
    <property type="nucleotide sequence ID" value="NZ_QFYR01000003.1"/>
</dbReference>
<dbReference type="EMBL" id="QFYR01000003">
    <property type="protein sequence ID" value="RAK52117.1"/>
    <property type="molecule type" value="Genomic_DNA"/>
</dbReference>
<dbReference type="Proteomes" id="UP000249725">
    <property type="component" value="Unassembled WGS sequence"/>
</dbReference>